<dbReference type="InterPro" id="IPR050328">
    <property type="entry name" value="Dev_Immune_Receptor"/>
</dbReference>
<feature type="domain" description="CAP-Gly" evidence="2">
    <location>
        <begin position="35"/>
        <end position="69"/>
    </location>
</feature>
<dbReference type="InterPro" id="IPR001611">
    <property type="entry name" value="Leu-rich_rpt"/>
</dbReference>
<reference evidence="3 4" key="1">
    <citation type="journal article" date="2012" name="G3 (Bethesda)">
        <title>Pichia sorbitophila, an interspecies yeast hybrid reveals early steps of genome resolution following polyploidization.</title>
        <authorList>
            <person name="Leh Louis V."/>
            <person name="Despons L."/>
            <person name="Friedrich A."/>
            <person name="Martin T."/>
            <person name="Durrens P."/>
            <person name="Casaregola S."/>
            <person name="Neuveglise C."/>
            <person name="Fairhead C."/>
            <person name="Marck C."/>
            <person name="Cruz J.A."/>
            <person name="Straub M.L."/>
            <person name="Kugler V."/>
            <person name="Sacerdot C."/>
            <person name="Uzunov Z."/>
            <person name="Thierry A."/>
            <person name="Weiss S."/>
            <person name="Bleykasten C."/>
            <person name="De Montigny J."/>
            <person name="Jacques N."/>
            <person name="Jung P."/>
            <person name="Lemaire M."/>
            <person name="Mallet S."/>
            <person name="Morel G."/>
            <person name="Richard G.F."/>
            <person name="Sarkar A."/>
            <person name="Savel G."/>
            <person name="Schacherer J."/>
            <person name="Seret M.L."/>
            <person name="Talla E."/>
            <person name="Samson G."/>
            <person name="Jubin C."/>
            <person name="Poulain J."/>
            <person name="Vacherie B."/>
            <person name="Barbe V."/>
            <person name="Pelletier E."/>
            <person name="Sherman D.J."/>
            <person name="Westhof E."/>
            <person name="Weissenbach J."/>
            <person name="Baret P.V."/>
            <person name="Wincker P."/>
            <person name="Gaillardin C."/>
            <person name="Dujon B."/>
            <person name="Souciet J.L."/>
        </authorList>
    </citation>
    <scope>NUCLEOTIDE SEQUENCE [LARGE SCALE GENOMIC DNA]</scope>
    <source>
        <strain evidence="4">ATCC MYA-4447 / BCRC 22081 / CBS 7064 / NBRC 10061 / NRRL Y-12695</strain>
    </source>
</reference>
<dbReference type="AlphaFoldDB" id="G8XZZ7"/>
<dbReference type="Gene3D" id="3.80.10.10">
    <property type="entry name" value="Ribonuclease Inhibitor"/>
    <property type="match status" value="2"/>
</dbReference>
<sequence>MFNVLDRITTVDGHLATIKYVGKLEEVWGDGEIALGVEWDDPTRGKHDGSHNGRRYFTTDKAKSGSFLKASSVKIDKERRTFSEALVDRYGVASSHNFEEVKFGKKAVECYGLQKLDKLRSDFEKLTYVSLSRYSVVSFTNKPYTENILSKLSNVSTLDISFNLINRVETVWDIADNLPSLTELNLSGNRLLIWPDDEKSEAFVPHTKLRSLKMASTCLKPGQLNIFFKKFPSIEKLDLAYNEYSDQDMRDMHLPENLQFIDLTSNILSSVPEFFSGTKINNINLSQNIINTLHTTECPFSQVKKLLLKSNLLNDWNSIDVIPSMFPNLQEIHLAGNPLFASMSVEEMMTLLTARLSPGRDSLSNNGFFKINGSEVTPDDIRNAELYFVSKVRSGDIPFDLKSHKWLDLLNRYHILPKTVSKSNNGFFMNRLKVFLVNTERGIVKEKEIFKTYSILRVKGIISEIFNLAPLDFAVYYCLENDSGVEDTGSREFLEDNLALIDSYEFTEGQKLYITSKCS</sequence>
<keyword evidence="1" id="KW-0732">Signal</keyword>
<gene>
    <name evidence="3" type="primary">Piso0_005799</name>
    <name evidence="3" type="ORF">GNLVRS01_PISO0N22849g</name>
</gene>
<dbReference type="InterPro" id="IPR032675">
    <property type="entry name" value="LRR_dom_sf"/>
</dbReference>
<accession>G8XZZ7</accession>
<dbReference type="PROSITE" id="PS00845">
    <property type="entry name" value="CAP_GLY_1"/>
    <property type="match status" value="1"/>
</dbReference>
<name>G8XZZ7_PICSO</name>
<evidence type="ECO:0000259" key="2">
    <source>
        <dbReference type="PROSITE" id="PS50245"/>
    </source>
</evidence>
<dbReference type="EMBL" id="FO082046">
    <property type="protein sequence ID" value="CCE87256.1"/>
    <property type="molecule type" value="Genomic_DNA"/>
</dbReference>
<dbReference type="FunCoup" id="G8XZZ7">
    <property type="interactions" value="1056"/>
</dbReference>
<keyword evidence="4" id="KW-1185">Reference proteome</keyword>
<dbReference type="PANTHER" id="PTHR24373:SF275">
    <property type="entry name" value="TIR DOMAIN-CONTAINING PROTEIN"/>
    <property type="match status" value="1"/>
</dbReference>
<dbReference type="PROSITE" id="PS51450">
    <property type="entry name" value="LRR"/>
    <property type="match status" value="1"/>
</dbReference>
<dbReference type="InterPro" id="IPR000938">
    <property type="entry name" value="CAP-Gly_domain"/>
</dbReference>
<protein>
    <submittedName>
        <fullName evidence="3">Piso0_005799 protein</fullName>
    </submittedName>
</protein>
<evidence type="ECO:0000256" key="1">
    <source>
        <dbReference type="ARBA" id="ARBA00022729"/>
    </source>
</evidence>
<dbReference type="Gene3D" id="2.30.30.190">
    <property type="entry name" value="CAP Gly-rich-like domain"/>
    <property type="match status" value="1"/>
</dbReference>
<dbReference type="OMA" id="SEESHMF"/>
<dbReference type="HOGENOM" id="CLU_017716_5_1_1"/>
<dbReference type="SUPFAM" id="SSF52058">
    <property type="entry name" value="L domain-like"/>
    <property type="match status" value="1"/>
</dbReference>
<evidence type="ECO:0000313" key="3">
    <source>
        <dbReference type="EMBL" id="CCE87256.1"/>
    </source>
</evidence>
<dbReference type="Pfam" id="PF01302">
    <property type="entry name" value="CAP_GLY"/>
    <property type="match status" value="1"/>
</dbReference>
<dbReference type="InParanoid" id="G8XZZ7"/>
<proteinExistence type="predicted"/>
<dbReference type="eggNOG" id="KOG3207">
    <property type="taxonomic scope" value="Eukaryota"/>
</dbReference>
<evidence type="ECO:0000313" key="4">
    <source>
        <dbReference type="Proteomes" id="UP000005222"/>
    </source>
</evidence>
<dbReference type="Proteomes" id="UP000005222">
    <property type="component" value="Chromosome N"/>
</dbReference>
<dbReference type="PANTHER" id="PTHR24373">
    <property type="entry name" value="SLIT RELATED LEUCINE-RICH REPEAT NEURONAL PROTEIN"/>
    <property type="match status" value="1"/>
</dbReference>
<organism evidence="3 4">
    <name type="scientific">Pichia sorbitophila (strain ATCC MYA-4447 / BCRC 22081 / CBS 7064 / NBRC 10061 / NRRL Y-12695)</name>
    <name type="common">Hybrid yeast</name>
    <dbReference type="NCBI Taxonomy" id="559304"/>
    <lineage>
        <taxon>Eukaryota</taxon>
        <taxon>Fungi</taxon>
        <taxon>Dikarya</taxon>
        <taxon>Ascomycota</taxon>
        <taxon>Saccharomycotina</taxon>
        <taxon>Pichiomycetes</taxon>
        <taxon>Debaryomycetaceae</taxon>
        <taxon>Millerozyma</taxon>
    </lineage>
</organism>
<dbReference type="SMART" id="SM01052">
    <property type="entry name" value="CAP_GLY"/>
    <property type="match status" value="1"/>
</dbReference>
<dbReference type="InterPro" id="IPR036859">
    <property type="entry name" value="CAP-Gly_dom_sf"/>
</dbReference>
<dbReference type="SUPFAM" id="SSF74924">
    <property type="entry name" value="Cap-Gly domain"/>
    <property type="match status" value="1"/>
</dbReference>
<dbReference type="PROSITE" id="PS50245">
    <property type="entry name" value="CAP_GLY_2"/>
    <property type="match status" value="1"/>
</dbReference>
<dbReference type="OrthoDB" id="5273213at2759"/>
<dbReference type="STRING" id="559304.G8XZZ7"/>